<protein>
    <submittedName>
        <fullName evidence="1">Uncharacterized protein</fullName>
    </submittedName>
</protein>
<reference evidence="1 2" key="1">
    <citation type="submission" date="2017-12" db="EMBL/GenBank/DDBJ databases">
        <title>Comparative genomics of Botrytis spp.</title>
        <authorList>
            <person name="Valero-Jimenez C.A."/>
            <person name="Tapia P."/>
            <person name="Veloso J."/>
            <person name="Silva-Moreno E."/>
            <person name="Staats M."/>
            <person name="Valdes J.H."/>
            <person name="Van Kan J.A.L."/>
        </authorList>
    </citation>
    <scope>NUCLEOTIDE SEQUENCE [LARGE SCALE GENOMIC DNA]</scope>
    <source>
        <strain evidence="1 2">MUCL2120</strain>
    </source>
</reference>
<dbReference type="AlphaFoldDB" id="A0A4Z1H790"/>
<proteinExistence type="predicted"/>
<sequence>MQKQQQAQSDSEEVQKLRSEVMQLRVLLSKIHSQNEATTVAEPVPATGVSEISYGLLSDKRCEETYGSIIPTNNGLIHPNARTPSIYYTQHHLFRFFEEIPELFPLMKETYEEFLEPHGDRIRKDKIARNDLQARVNYTAKCQMEDILPEKDVTDFLVLSYLENFEQLHRICEIL</sequence>
<accession>A0A4Z1H790</accession>
<organism evidence="1 2">
    <name type="scientific">Botryotinia narcissicola</name>
    <dbReference type="NCBI Taxonomy" id="278944"/>
    <lineage>
        <taxon>Eukaryota</taxon>
        <taxon>Fungi</taxon>
        <taxon>Dikarya</taxon>
        <taxon>Ascomycota</taxon>
        <taxon>Pezizomycotina</taxon>
        <taxon>Leotiomycetes</taxon>
        <taxon>Helotiales</taxon>
        <taxon>Sclerotiniaceae</taxon>
        <taxon>Botryotinia</taxon>
    </lineage>
</organism>
<comment type="caution">
    <text evidence="1">The sequence shown here is derived from an EMBL/GenBank/DDBJ whole genome shotgun (WGS) entry which is preliminary data.</text>
</comment>
<dbReference type="EMBL" id="PQXJ01001048">
    <property type="protein sequence ID" value="TGO43941.1"/>
    <property type="molecule type" value="Genomic_DNA"/>
</dbReference>
<gene>
    <name evidence="1" type="ORF">BOTNAR_1053g00010</name>
</gene>
<evidence type="ECO:0000313" key="2">
    <source>
        <dbReference type="Proteomes" id="UP000297452"/>
    </source>
</evidence>
<dbReference type="Proteomes" id="UP000297452">
    <property type="component" value="Unassembled WGS sequence"/>
</dbReference>
<name>A0A4Z1H790_9HELO</name>
<evidence type="ECO:0000313" key="1">
    <source>
        <dbReference type="EMBL" id="TGO43941.1"/>
    </source>
</evidence>
<dbReference type="STRING" id="278944.A0A4Z1H790"/>
<dbReference type="OrthoDB" id="4236860at2759"/>
<keyword evidence="2" id="KW-1185">Reference proteome</keyword>